<keyword evidence="2" id="KW-1185">Reference proteome</keyword>
<dbReference type="AlphaFoldDB" id="A0A167T3Q1"/>
<feature type="non-terminal residue" evidence="1">
    <location>
        <position position="1"/>
    </location>
</feature>
<protein>
    <submittedName>
        <fullName evidence="1">Uncharacterized protein</fullName>
    </submittedName>
</protein>
<dbReference type="Proteomes" id="UP000076532">
    <property type="component" value="Unassembled WGS sequence"/>
</dbReference>
<name>A0A167T3Q1_9AGAM</name>
<evidence type="ECO:0000313" key="1">
    <source>
        <dbReference type="EMBL" id="KZP02529.1"/>
    </source>
</evidence>
<dbReference type="EMBL" id="KV418486">
    <property type="protein sequence ID" value="KZP02529.1"/>
    <property type="molecule type" value="Genomic_DNA"/>
</dbReference>
<proteinExistence type="predicted"/>
<organism evidence="1 2">
    <name type="scientific">Athelia psychrophila</name>
    <dbReference type="NCBI Taxonomy" id="1759441"/>
    <lineage>
        <taxon>Eukaryota</taxon>
        <taxon>Fungi</taxon>
        <taxon>Dikarya</taxon>
        <taxon>Basidiomycota</taxon>
        <taxon>Agaricomycotina</taxon>
        <taxon>Agaricomycetes</taxon>
        <taxon>Agaricomycetidae</taxon>
        <taxon>Atheliales</taxon>
        <taxon>Atheliaceae</taxon>
        <taxon>Athelia</taxon>
    </lineage>
</organism>
<reference evidence="1 2" key="1">
    <citation type="journal article" date="2016" name="Mol. Biol. Evol.">
        <title>Comparative Genomics of Early-Diverging Mushroom-Forming Fungi Provides Insights into the Origins of Lignocellulose Decay Capabilities.</title>
        <authorList>
            <person name="Nagy L.G."/>
            <person name="Riley R."/>
            <person name="Tritt A."/>
            <person name="Adam C."/>
            <person name="Daum C."/>
            <person name="Floudas D."/>
            <person name="Sun H."/>
            <person name="Yadav J.S."/>
            <person name="Pangilinan J."/>
            <person name="Larsson K.H."/>
            <person name="Matsuura K."/>
            <person name="Barry K."/>
            <person name="Labutti K."/>
            <person name="Kuo R."/>
            <person name="Ohm R.A."/>
            <person name="Bhattacharya S.S."/>
            <person name="Shirouzu T."/>
            <person name="Yoshinaga Y."/>
            <person name="Martin F.M."/>
            <person name="Grigoriev I.V."/>
            <person name="Hibbett D.S."/>
        </authorList>
    </citation>
    <scope>NUCLEOTIDE SEQUENCE [LARGE SCALE GENOMIC DNA]</scope>
    <source>
        <strain evidence="1 2">CBS 109695</strain>
    </source>
</reference>
<gene>
    <name evidence="1" type="ORF">FIBSPDRAFT_1055812</name>
</gene>
<accession>A0A167T3Q1</accession>
<evidence type="ECO:0000313" key="2">
    <source>
        <dbReference type="Proteomes" id="UP000076532"/>
    </source>
</evidence>
<sequence>VNILNNLLNGKRDGISVKAPIDISNIGDYNIVDILNNIGKRGDGINVDAPIDISNVLNGNDVEILNNVL</sequence>